<dbReference type="Pfam" id="PF01476">
    <property type="entry name" value="LysM"/>
    <property type="match status" value="1"/>
</dbReference>
<dbReference type="SUPFAM" id="SSF54106">
    <property type="entry name" value="LysM domain"/>
    <property type="match status" value="1"/>
</dbReference>
<dbReference type="CDD" id="cd00118">
    <property type="entry name" value="LysM"/>
    <property type="match status" value="1"/>
</dbReference>
<dbReference type="Proteomes" id="UP000185783">
    <property type="component" value="Unassembled WGS sequence"/>
</dbReference>
<feature type="region of interest" description="Disordered" evidence="1">
    <location>
        <begin position="33"/>
        <end position="93"/>
    </location>
</feature>
<keyword evidence="2" id="KW-0472">Membrane</keyword>
<dbReference type="PROSITE" id="PS51782">
    <property type="entry name" value="LYSM"/>
    <property type="match status" value="1"/>
</dbReference>
<dbReference type="InterPro" id="IPR052196">
    <property type="entry name" value="Bact_Kbp"/>
</dbReference>
<evidence type="ECO:0000256" key="1">
    <source>
        <dbReference type="SAM" id="MobiDB-lite"/>
    </source>
</evidence>
<evidence type="ECO:0000313" key="4">
    <source>
        <dbReference type="EMBL" id="OKL43052.1"/>
    </source>
</evidence>
<dbReference type="STRING" id="197461.A3843_15050"/>
<sequence>MSNNGMNWLLGTATLVAVVAIGVGVYVLNTGSSPQEQTAKDAPLVTKVKGSGAQSGRSAASDAEDKAAADEQDMQVASIDPHSSPDEDGVASSVEVTPTIKPSFDVMRVEPSGDAVVAGRSEAGAIVAVISNGEVLGKGVANKNGEFAIVLEKPLKPGDHDVSLEATREAADGKSEKTVSDQRIAVSIPKDASEEVLVVLNDPKGPSTVLQVPEAQPSETKTASVQKTEESNIVVGAVSSSQATNQAGDASATQQTLPQSSLRVQAVESQEGKVYVAGEGEPGSKVRVYVGDELVGETQTDKNGRWLVQGNQQIAVGDVNVRADEVKGSDGKVVARAQVTFAKADDQVILRPLQAVATGTASGGAGATIEAGVGQLPNVIIRKGDNLWTISRRLYGEGMRYTTIYQANDRQIRDPDLIYPGQVFVLPESDVNWKTQTN</sequence>
<evidence type="ECO:0000259" key="3">
    <source>
        <dbReference type="PROSITE" id="PS51782"/>
    </source>
</evidence>
<feature type="compositionally biased region" description="Low complexity" evidence="1">
    <location>
        <begin position="50"/>
        <end position="61"/>
    </location>
</feature>
<gene>
    <name evidence="4" type="ORF">A3843_15050</name>
</gene>
<keyword evidence="5" id="KW-1185">Reference proteome</keyword>
<dbReference type="InterPro" id="IPR036779">
    <property type="entry name" value="LysM_dom_sf"/>
</dbReference>
<dbReference type="Gene3D" id="3.10.350.10">
    <property type="entry name" value="LysM domain"/>
    <property type="match status" value="1"/>
</dbReference>
<dbReference type="Pfam" id="PF17936">
    <property type="entry name" value="Big_6"/>
    <property type="match status" value="1"/>
</dbReference>
<organism evidence="4 5">
    <name type="scientific">Pseudovibrio exalbescens</name>
    <dbReference type="NCBI Taxonomy" id="197461"/>
    <lineage>
        <taxon>Bacteria</taxon>
        <taxon>Pseudomonadati</taxon>
        <taxon>Pseudomonadota</taxon>
        <taxon>Alphaproteobacteria</taxon>
        <taxon>Hyphomicrobiales</taxon>
        <taxon>Stappiaceae</taxon>
        <taxon>Pseudovibrio</taxon>
    </lineage>
</organism>
<evidence type="ECO:0000256" key="2">
    <source>
        <dbReference type="SAM" id="Phobius"/>
    </source>
</evidence>
<dbReference type="InterPro" id="IPR013783">
    <property type="entry name" value="Ig-like_fold"/>
</dbReference>
<reference evidence="4 5" key="1">
    <citation type="submission" date="2016-03" db="EMBL/GenBank/DDBJ databases">
        <title>Genome sequence of Nesiotobacter sp. nov., a moderately halophilic alphaproteobacterium isolated from the Yellow Sea, China.</title>
        <authorList>
            <person name="Zhang G."/>
            <person name="Zhang R."/>
        </authorList>
    </citation>
    <scope>NUCLEOTIDE SEQUENCE [LARGE SCALE GENOMIC DNA]</scope>
    <source>
        <strain evidence="4 5">WB1-6</strain>
    </source>
</reference>
<dbReference type="EMBL" id="LVVZ01000022">
    <property type="protein sequence ID" value="OKL43052.1"/>
    <property type="molecule type" value="Genomic_DNA"/>
</dbReference>
<comment type="caution">
    <text evidence="4">The sequence shown here is derived from an EMBL/GenBank/DDBJ whole genome shotgun (WGS) entry which is preliminary data.</text>
</comment>
<dbReference type="PANTHER" id="PTHR34700:SF4">
    <property type="entry name" value="PHAGE-LIKE ELEMENT PBSX PROTEIN XKDP"/>
    <property type="match status" value="1"/>
</dbReference>
<dbReference type="RefSeq" id="WP_051269571.1">
    <property type="nucleotide sequence ID" value="NZ_LVVZ01000022.1"/>
</dbReference>
<evidence type="ECO:0000313" key="5">
    <source>
        <dbReference type="Proteomes" id="UP000185783"/>
    </source>
</evidence>
<keyword evidence="2" id="KW-1133">Transmembrane helix</keyword>
<dbReference type="SMART" id="SM00257">
    <property type="entry name" value="LysM"/>
    <property type="match status" value="1"/>
</dbReference>
<feature type="domain" description="LysM" evidence="3">
    <location>
        <begin position="377"/>
        <end position="426"/>
    </location>
</feature>
<protein>
    <recommendedName>
        <fullName evidence="3">LysM domain-containing protein</fullName>
    </recommendedName>
</protein>
<dbReference type="Gene3D" id="2.60.40.10">
    <property type="entry name" value="Immunoglobulins"/>
    <property type="match status" value="1"/>
</dbReference>
<keyword evidence="2" id="KW-0812">Transmembrane</keyword>
<proteinExistence type="predicted"/>
<dbReference type="PANTHER" id="PTHR34700">
    <property type="entry name" value="POTASSIUM BINDING PROTEIN KBP"/>
    <property type="match status" value="1"/>
</dbReference>
<dbReference type="AlphaFoldDB" id="A0A1U7JEE9"/>
<dbReference type="InterPro" id="IPR018392">
    <property type="entry name" value="LysM"/>
</dbReference>
<accession>A0A1U7JEE9</accession>
<dbReference type="PROSITE" id="PS50890">
    <property type="entry name" value="PUA"/>
    <property type="match status" value="1"/>
</dbReference>
<name>A0A1U7JEE9_9HYPH</name>
<feature type="transmembrane region" description="Helical" evidence="2">
    <location>
        <begin position="7"/>
        <end position="28"/>
    </location>
</feature>
<dbReference type="InterPro" id="IPR041498">
    <property type="entry name" value="Big_6"/>
</dbReference>